<evidence type="ECO:0000313" key="8">
    <source>
        <dbReference type="Proteomes" id="UP001530293"/>
    </source>
</evidence>
<feature type="compositionally biased region" description="Basic and acidic residues" evidence="5">
    <location>
        <begin position="135"/>
        <end position="144"/>
    </location>
</feature>
<dbReference type="PROSITE" id="PS50297">
    <property type="entry name" value="ANK_REP_REGION"/>
    <property type="match status" value="2"/>
</dbReference>
<keyword evidence="4" id="KW-0863">Zinc-finger</keyword>
<dbReference type="Proteomes" id="UP001530293">
    <property type="component" value="Unassembled WGS sequence"/>
</dbReference>
<dbReference type="PROSITE" id="PS50088">
    <property type="entry name" value="ANK_REPEAT"/>
    <property type="match status" value="2"/>
</dbReference>
<keyword evidence="1" id="KW-0677">Repeat</keyword>
<dbReference type="InterPro" id="IPR002110">
    <property type="entry name" value="Ankyrin_rpt"/>
</dbReference>
<evidence type="ECO:0000256" key="1">
    <source>
        <dbReference type="ARBA" id="ARBA00022737"/>
    </source>
</evidence>
<comment type="caution">
    <text evidence="7">The sequence shown here is derived from an EMBL/GenBank/DDBJ whole genome shotgun (WGS) entry which is preliminary data.</text>
</comment>
<dbReference type="SUPFAM" id="SSF48403">
    <property type="entry name" value="Ankyrin repeat"/>
    <property type="match status" value="1"/>
</dbReference>
<feature type="region of interest" description="Disordered" evidence="5">
    <location>
        <begin position="54"/>
        <end position="81"/>
    </location>
</feature>
<keyword evidence="4" id="KW-0479">Metal-binding</keyword>
<dbReference type="Gene3D" id="1.25.40.20">
    <property type="entry name" value="Ankyrin repeat-containing domain"/>
    <property type="match status" value="2"/>
</dbReference>
<feature type="compositionally biased region" description="Polar residues" evidence="5">
    <location>
        <begin position="313"/>
        <end position="328"/>
    </location>
</feature>
<proteinExistence type="predicted"/>
<reference evidence="7 8" key="1">
    <citation type="submission" date="2024-10" db="EMBL/GenBank/DDBJ databases">
        <title>Updated reference genomes for cyclostephanoid diatoms.</title>
        <authorList>
            <person name="Roberts W.R."/>
            <person name="Alverson A.J."/>
        </authorList>
    </citation>
    <scope>NUCLEOTIDE SEQUENCE [LARGE SCALE GENOMIC DNA]</scope>
    <source>
        <strain evidence="7 8">AJA232-27</strain>
    </source>
</reference>
<dbReference type="AlphaFoldDB" id="A0ABD3M5K1"/>
<feature type="region of interest" description="Disordered" evidence="5">
    <location>
        <begin position="118"/>
        <end position="144"/>
    </location>
</feature>
<dbReference type="PANTHER" id="PTHR24171">
    <property type="entry name" value="ANKYRIN REPEAT DOMAIN-CONTAINING PROTEIN 39-RELATED"/>
    <property type="match status" value="1"/>
</dbReference>
<keyword evidence="8" id="KW-1185">Reference proteome</keyword>
<dbReference type="EMBL" id="JALLBG020000216">
    <property type="protein sequence ID" value="KAL3758897.1"/>
    <property type="molecule type" value="Genomic_DNA"/>
</dbReference>
<feature type="repeat" description="ANK" evidence="3">
    <location>
        <begin position="149"/>
        <end position="178"/>
    </location>
</feature>
<feature type="compositionally biased region" description="Low complexity" evidence="5">
    <location>
        <begin position="69"/>
        <end position="81"/>
    </location>
</feature>
<feature type="repeat" description="ANK" evidence="3">
    <location>
        <begin position="90"/>
        <end position="114"/>
    </location>
</feature>
<dbReference type="InterPro" id="IPR000679">
    <property type="entry name" value="Znf_GATA"/>
</dbReference>
<dbReference type="Pfam" id="PF12796">
    <property type="entry name" value="Ank_2"/>
    <property type="match status" value="1"/>
</dbReference>
<feature type="domain" description="GATA-type" evidence="6">
    <location>
        <begin position="472"/>
        <end position="506"/>
    </location>
</feature>
<evidence type="ECO:0000256" key="3">
    <source>
        <dbReference type="PROSITE-ProRule" id="PRU00023"/>
    </source>
</evidence>
<evidence type="ECO:0000259" key="6">
    <source>
        <dbReference type="PROSITE" id="PS50114"/>
    </source>
</evidence>
<evidence type="ECO:0000256" key="2">
    <source>
        <dbReference type="ARBA" id="ARBA00023043"/>
    </source>
</evidence>
<organism evidence="7 8">
    <name type="scientific">Discostella pseudostelligera</name>
    <dbReference type="NCBI Taxonomy" id="259834"/>
    <lineage>
        <taxon>Eukaryota</taxon>
        <taxon>Sar</taxon>
        <taxon>Stramenopiles</taxon>
        <taxon>Ochrophyta</taxon>
        <taxon>Bacillariophyta</taxon>
        <taxon>Coscinodiscophyceae</taxon>
        <taxon>Thalassiosirophycidae</taxon>
        <taxon>Stephanodiscales</taxon>
        <taxon>Stephanodiscaceae</taxon>
        <taxon>Discostella</taxon>
    </lineage>
</organism>
<dbReference type="InterPro" id="IPR036770">
    <property type="entry name" value="Ankyrin_rpt-contain_sf"/>
</dbReference>
<feature type="compositionally biased region" description="Polar residues" evidence="5">
    <location>
        <begin position="58"/>
        <end position="68"/>
    </location>
</feature>
<keyword evidence="4" id="KW-0862">Zinc</keyword>
<evidence type="ECO:0000256" key="5">
    <source>
        <dbReference type="SAM" id="MobiDB-lite"/>
    </source>
</evidence>
<dbReference type="PROSITE" id="PS50114">
    <property type="entry name" value="GATA_ZN_FINGER_2"/>
    <property type="match status" value="1"/>
</dbReference>
<dbReference type="GO" id="GO:0008270">
    <property type="term" value="F:zinc ion binding"/>
    <property type="evidence" value="ECO:0007669"/>
    <property type="project" value="UniProtKB-KW"/>
</dbReference>
<gene>
    <name evidence="7" type="ORF">ACHAWU_003169</name>
</gene>
<accession>A0ABD3M5K1</accession>
<evidence type="ECO:0000313" key="7">
    <source>
        <dbReference type="EMBL" id="KAL3758897.1"/>
    </source>
</evidence>
<protein>
    <recommendedName>
        <fullName evidence="6">GATA-type domain-containing protein</fullName>
    </recommendedName>
</protein>
<name>A0ABD3M5K1_9STRA</name>
<dbReference type="PANTHER" id="PTHR24171:SF9">
    <property type="entry name" value="ANKYRIN REPEAT DOMAIN-CONTAINING PROTEIN 39"/>
    <property type="match status" value="1"/>
</dbReference>
<evidence type="ECO:0000256" key="4">
    <source>
        <dbReference type="PROSITE-ProRule" id="PRU00094"/>
    </source>
</evidence>
<feature type="region of interest" description="Disordered" evidence="5">
    <location>
        <begin position="310"/>
        <end position="331"/>
    </location>
</feature>
<dbReference type="SMART" id="SM00248">
    <property type="entry name" value="ANK"/>
    <property type="match status" value="3"/>
</dbReference>
<sequence>MIMTTLPTSTHYPRLSNTTATSCPCKHFISSLSSATAAEYGDIAALSRRIALSSSSSPTVASTKHSATNNRSSGIDSGSNSSISSGINNGGITPLHLAAQHGHALAVSLLLTTGNVDVDTGLPRRPHTASTKNTGQHDDNEKNRSIVVTPLHRASFSGAISSMQQLISHGANLLARDTSFGDERTPLHKAVAGGRPLAVKLLLVALKSGKKSNAADAMDTELLQVAMETKDAYGQTPIELARYYCTQLTPNQLQDEQRSVRRWDIVAGGECADWNACLQLLLLEEESKTRNTNDDDDDEDSRQAASLLRNDKTFNQLQNNSDNHQEVNGSLDYGNDRLNHDETACQDGRCRAIVSKWESEFRKAFLAITSSTTSMEALPHDDGKTISTEKKTSRFDMMMIECNSKDDAKKSPLQKVASDEIDTNYTLHHQSTTRNAEIDTTTSDISPSIVDNSSTILLQNNTTVAGKNINTTTMGRQCDNCGEHTLTLFRSSTSSRLVCRRCRRII</sequence>
<keyword evidence="2 3" id="KW-0040">ANK repeat</keyword>